<dbReference type="PANTHER" id="PTHR33542:SF5">
    <property type="entry name" value="FERROCHELATASE CHE1"/>
    <property type="match status" value="1"/>
</dbReference>
<dbReference type="GO" id="GO:0016829">
    <property type="term" value="F:lyase activity"/>
    <property type="evidence" value="ECO:0007669"/>
    <property type="project" value="UniProtKB-KW"/>
</dbReference>
<evidence type="ECO:0000313" key="4">
    <source>
        <dbReference type="Proteomes" id="UP000013167"/>
    </source>
</evidence>
<dbReference type="GO" id="GO:0046872">
    <property type="term" value="F:metal ion binding"/>
    <property type="evidence" value="ECO:0007669"/>
    <property type="project" value="UniProtKB-KW"/>
</dbReference>
<proteinExistence type="predicted"/>
<accession>N0E3L9</accession>
<dbReference type="RefSeq" id="WP_010851313.1">
    <property type="nucleotide sequence ID" value="NZ_HF570956.1"/>
</dbReference>
<dbReference type="EMBL" id="CAIZ01000170">
    <property type="protein sequence ID" value="CCH71487.1"/>
    <property type="molecule type" value="Genomic_DNA"/>
</dbReference>
<dbReference type="CDD" id="cd03416">
    <property type="entry name" value="CbiX_SirB_N"/>
    <property type="match status" value="1"/>
</dbReference>
<dbReference type="STRING" id="1193181.BN10_960007"/>
<protein>
    <submittedName>
        <fullName evidence="3">Cobalamin (Vitamin B12) biosynthesis CbiX protein (Modular protein)</fullName>
    </submittedName>
</protein>
<sequence length="317" mass="33497">MTAAHALVLVAHGTRSPIGRARVRELVNGVRMLAPHRRVLLAHVDVEEPRVGDLLAHEGESADVVPLFLSAGVHVRQDVLDAARDVHGARVLEHLGMRPVITDLLVEAAQTLPGSGPVVLASAGSSNDRARAEVQALGERLAERLGREVMVGFVGGPGPSVEAAIATASAAEGIVTHLLAPGLFADLVAKHAGAHVIPVTAPLLDTDHGPAPPSRATSSPTWRLRCERSRRVQASRARLAQVLGRQRQGALVDDLADTREQELSGRIGDDFPISIEWEDAGTVRLRGAPEALAMLRPLDFAPPALTFDAAFSTQSEG</sequence>
<evidence type="ECO:0000313" key="3">
    <source>
        <dbReference type="EMBL" id="CCH71487.1"/>
    </source>
</evidence>
<dbReference type="InterPro" id="IPR002762">
    <property type="entry name" value="CbiX-like"/>
</dbReference>
<dbReference type="eggNOG" id="COG2138">
    <property type="taxonomic scope" value="Bacteria"/>
</dbReference>
<dbReference type="InterPro" id="IPR050963">
    <property type="entry name" value="Sirohydro_Cobaltochel/CbiX"/>
</dbReference>
<keyword evidence="1" id="KW-0479">Metal-binding</keyword>
<dbReference type="HOGENOM" id="CLU_876973_0_0_11"/>
<dbReference type="Proteomes" id="UP000013167">
    <property type="component" value="Unassembled WGS sequence"/>
</dbReference>
<dbReference type="AlphaFoldDB" id="N0E3L9"/>
<evidence type="ECO:0000256" key="1">
    <source>
        <dbReference type="ARBA" id="ARBA00022723"/>
    </source>
</evidence>
<dbReference type="eggNOG" id="COG1082">
    <property type="taxonomic scope" value="Bacteria"/>
</dbReference>
<evidence type="ECO:0000256" key="2">
    <source>
        <dbReference type="ARBA" id="ARBA00023239"/>
    </source>
</evidence>
<gene>
    <name evidence="3" type="ORF">BN10_960007</name>
</gene>
<keyword evidence="2" id="KW-0456">Lyase</keyword>
<organism evidence="3 4">
    <name type="scientific">Phycicoccus elongatus Lp2</name>
    <dbReference type="NCBI Taxonomy" id="1193181"/>
    <lineage>
        <taxon>Bacteria</taxon>
        <taxon>Bacillati</taxon>
        <taxon>Actinomycetota</taxon>
        <taxon>Actinomycetes</taxon>
        <taxon>Micrococcales</taxon>
        <taxon>Intrasporangiaceae</taxon>
        <taxon>Phycicoccus</taxon>
    </lineage>
</organism>
<name>N0E3L9_9MICO</name>
<dbReference type="Gene3D" id="3.40.50.1400">
    <property type="match status" value="2"/>
</dbReference>
<comment type="caution">
    <text evidence="3">The sequence shown here is derived from an EMBL/GenBank/DDBJ whole genome shotgun (WGS) entry which is preliminary data.</text>
</comment>
<dbReference type="PANTHER" id="PTHR33542">
    <property type="entry name" value="SIROHYDROCHLORIN FERROCHELATASE, CHLOROPLASTIC"/>
    <property type="match status" value="1"/>
</dbReference>
<dbReference type="Pfam" id="PF01903">
    <property type="entry name" value="CbiX"/>
    <property type="match status" value="1"/>
</dbReference>
<dbReference type="SUPFAM" id="SSF53800">
    <property type="entry name" value="Chelatase"/>
    <property type="match status" value="1"/>
</dbReference>
<reference evidence="3 4" key="1">
    <citation type="journal article" date="2013" name="ISME J.">
        <title>A metabolic model for members of the genus Tetrasphaera involved in enhanced biological phosphorus removal.</title>
        <authorList>
            <person name="Kristiansen R."/>
            <person name="Nguyen H.T.T."/>
            <person name="Saunders A.M."/>
            <person name="Nielsen J.L."/>
            <person name="Wimmer R."/>
            <person name="Le V.Q."/>
            <person name="McIlroy S.J."/>
            <person name="Petrovski S."/>
            <person name="Seviour R.J."/>
            <person name="Calteau A."/>
            <person name="Nielsen K.L."/>
            <person name="Nielsen P.H."/>
        </authorList>
    </citation>
    <scope>NUCLEOTIDE SEQUENCE [LARGE SCALE GENOMIC DNA]</scope>
    <source>
        <strain evidence="3 4">Lp2</strain>
    </source>
</reference>
<keyword evidence="4" id="KW-1185">Reference proteome</keyword>